<dbReference type="AlphaFoldDB" id="B3PMT6"/>
<evidence type="ECO:0000313" key="2">
    <source>
        <dbReference type="Proteomes" id="UP000008812"/>
    </source>
</evidence>
<name>B3PMT6_META1</name>
<protein>
    <submittedName>
        <fullName evidence="1">Uncharacterized protein</fullName>
    </submittedName>
</protein>
<dbReference type="STRING" id="243272.MARTH_orf519"/>
<reference evidence="1 2" key="1">
    <citation type="journal article" date="2008" name="Infect. Immun.">
        <title>Genome of Mycoplasma arthritidis.</title>
        <authorList>
            <person name="Dybvig K."/>
            <person name="Zuhua C."/>
            <person name="Lao P."/>
            <person name="Jordan D.S."/>
            <person name="French C.T."/>
            <person name="Tu A.H."/>
            <person name="Loraine A.E."/>
        </authorList>
    </citation>
    <scope>NUCLEOTIDE SEQUENCE [LARGE SCALE GENOMIC DNA]</scope>
    <source>
        <strain evidence="1 2">158L3-1</strain>
    </source>
</reference>
<sequence length="410" mass="48182">MRLDRVGINYYLNFKEIETFIDPFYIENAAQGLDSLQTRKVPVQKLINLAENNGYYITDNASFNEIAEYFLLTIGFPRRSLYTFWFSLSNDLHFVKEVPKNCLFDKRFQSGSNNVAPWFDALSKNEIEMQLNVYLFTGVGVSFKITAKPIAHHLIKEFRDYLSYFTTRPDLKSLVVKNESLANIYTFFPSLIRDKINLRIRTINFKEKQDLIDDIFLRFSYCLTFVDPDAFPVEKRYHILPSTFDPKMNKLASEVFLKPSDLDKMNDEPPIDLDDLNDTFLKNGYGRELMEKMFPEMLNALDKLNIDPFNPELTAKMEEGLRLLQDDLKNVPDKYSAEQFIEMVEIDFQNVYQKFLEKGNYPKSFERLERIKARAYETIENSDPELKIQIDELYSEIINKPGFSDPDNYN</sequence>
<organism evidence="1 2">
    <name type="scientific">Metamycoplasma arthritidis (strain 158L3-1)</name>
    <name type="common">Mycoplasma arthritidis</name>
    <dbReference type="NCBI Taxonomy" id="243272"/>
    <lineage>
        <taxon>Bacteria</taxon>
        <taxon>Bacillati</taxon>
        <taxon>Mycoplasmatota</taxon>
        <taxon>Mycoplasmoidales</taxon>
        <taxon>Metamycoplasmataceae</taxon>
        <taxon>Metamycoplasma</taxon>
    </lineage>
</organism>
<proteinExistence type="predicted"/>
<dbReference type="KEGG" id="mat:MARTH_orf519"/>
<dbReference type="HOGENOM" id="CLU_670522_0_0_14"/>
<dbReference type="Proteomes" id="UP000008812">
    <property type="component" value="Chromosome"/>
</dbReference>
<keyword evidence="2" id="KW-1185">Reference proteome</keyword>
<dbReference type="RefSeq" id="WP_012498295.1">
    <property type="nucleotide sequence ID" value="NC_011025.1"/>
</dbReference>
<accession>B3PMT6</accession>
<evidence type="ECO:0000313" key="1">
    <source>
        <dbReference type="EMBL" id="ACF07338.1"/>
    </source>
</evidence>
<gene>
    <name evidence="1" type="ordered locus">MARTH_orf519</name>
</gene>
<dbReference type="EMBL" id="CP001047">
    <property type="protein sequence ID" value="ACF07338.1"/>
    <property type="molecule type" value="Genomic_DNA"/>
</dbReference>